<sequence>MTVLRFFLLAVLVKCAILDNPLDFMSENQKRNLGTLKLESLPDNEHRVLREVILHGNATSSPMYTTTYQSKVINTSCPDQNLVCCKGYVLVAEHCLPLSEIPAIKDDLIDLHHAGVLG</sequence>
<evidence type="ECO:0000313" key="3">
    <source>
        <dbReference type="Proteomes" id="UP000005408"/>
    </source>
</evidence>
<evidence type="ECO:0000256" key="1">
    <source>
        <dbReference type="SAM" id="SignalP"/>
    </source>
</evidence>
<dbReference type="AlphaFoldDB" id="A0A8W8KD82"/>
<feature type="chain" id="PRO_5036452219" description="Secreted protein" evidence="1">
    <location>
        <begin position="19"/>
        <end position="118"/>
    </location>
</feature>
<keyword evidence="3" id="KW-1185">Reference proteome</keyword>
<keyword evidence="1" id="KW-0732">Signal</keyword>
<feature type="signal peptide" evidence="1">
    <location>
        <begin position="1"/>
        <end position="18"/>
    </location>
</feature>
<evidence type="ECO:0000313" key="2">
    <source>
        <dbReference type="EnsemblMetazoa" id="G2300.3:cds"/>
    </source>
</evidence>
<dbReference type="Proteomes" id="UP000005408">
    <property type="component" value="Unassembled WGS sequence"/>
</dbReference>
<dbReference type="EnsemblMetazoa" id="G2300.3">
    <property type="protein sequence ID" value="G2300.3:cds"/>
    <property type="gene ID" value="G2300"/>
</dbReference>
<accession>A0A8W8KD82</accession>
<evidence type="ECO:0008006" key="4">
    <source>
        <dbReference type="Google" id="ProtNLM"/>
    </source>
</evidence>
<reference evidence="2" key="1">
    <citation type="submission" date="2022-08" db="UniProtKB">
        <authorList>
            <consortium name="EnsemblMetazoa"/>
        </authorList>
    </citation>
    <scope>IDENTIFICATION</scope>
    <source>
        <strain evidence="2">05x7-T-G4-1.051#20</strain>
    </source>
</reference>
<protein>
    <recommendedName>
        <fullName evidence="4">Secreted protein</fullName>
    </recommendedName>
</protein>
<organism evidence="2 3">
    <name type="scientific">Magallana gigas</name>
    <name type="common">Pacific oyster</name>
    <name type="synonym">Crassostrea gigas</name>
    <dbReference type="NCBI Taxonomy" id="29159"/>
    <lineage>
        <taxon>Eukaryota</taxon>
        <taxon>Metazoa</taxon>
        <taxon>Spiralia</taxon>
        <taxon>Lophotrochozoa</taxon>
        <taxon>Mollusca</taxon>
        <taxon>Bivalvia</taxon>
        <taxon>Autobranchia</taxon>
        <taxon>Pteriomorphia</taxon>
        <taxon>Ostreida</taxon>
        <taxon>Ostreoidea</taxon>
        <taxon>Ostreidae</taxon>
        <taxon>Magallana</taxon>
    </lineage>
</organism>
<name>A0A8W8KD82_MAGGI</name>
<proteinExistence type="predicted"/>